<evidence type="ECO:0000256" key="12">
    <source>
        <dbReference type="ARBA" id="ARBA00022989"/>
    </source>
</evidence>
<comment type="subcellular location">
    <subcellularLocation>
        <location evidence="1">Membrane</location>
        <topology evidence="1">Single-pass type I membrane protein</topology>
    </subcellularLocation>
</comment>
<feature type="chain" id="PRO_5018553476" description="Protein kinase domain-containing protein" evidence="21">
    <location>
        <begin position="23"/>
        <end position="1435"/>
    </location>
</feature>
<dbReference type="Gene3D" id="2.10.25.10">
    <property type="entry name" value="Laminin"/>
    <property type="match status" value="2"/>
</dbReference>
<sequence length="1435" mass="161127">MAPNYVMMVGLTTLICFSLCFGDDVMLHTHNNLMTKPNRDESGGNVSIPFPFGMTRDCTLHDQFLVTCNYSFPNPQPFLGNSGIEITSISLSGQLKVLQFISRDCYRDGISTNRTKPMIALPSFLTVNSTANSFIAVGCDTYATIHGCISMCYSIDDAYDDTCYGVGCCKTSIPKEAWNITITLRIYYNYNYTNMTNYPSCSYMFVVDQANFNFSKSHLNSLQNTKKLPLVLDWAVGKDKCEISNNNYCHDVLNGYRCSCMQGYDGNPYLIDGCQDINECLDPQPDYDRCVKNAICNNKDGSYTCICRPDFSGDGYTECIRHNPQRKIQNIYLIIGITSGVALIVIVVFGWSYTAFQRRKMSMLKKRFFQENGGLVLLQQLKVEEGSSNTNTVKIFTVEELEKAINGFDKNRVVRQGGFGTVYKGYLKDNCIVAIKKSKVIDPNQIEQFINEVLVLSQNNHINVVKLLGCCLETEVPLLVYEFISNGSLSEHLHDKLKAPTLSLDIRLKVAVETAGVLSYFHSAAYPPIIHRDIISVNILLDKNYTAKVSDFVASRLVPADQIELSTLVQGTLEYLDPEYLQTNQLNEKSDVYKLLTGRKALCFERPEEERCLGSIFHIFSGKGSFVRYSRPQHRQLKNVVVLAQRCLILKGDDRPTMKEVAAELEAGLKLKHSWAQTDQQSEETKSLLPGFGYEYSEHTIHIDSVTSHVTLPFPGGSIPFPFGITQDCVLYNQFLVTCDYTFQPPRPFFYDSSIQITNISLTGQLTVFQFISKDCYKSGVNTENNTPWISLTQLFAVSNTANMFIAIGCDTYAIVQGYYSKFENMTTKHYSYITGCTSMCNSLDDADNNTCSGVGCCKTSIPKGAWNVTITLSSYYKHTYVNDNPRCSYAFVVEDTNPYANFSKNNLENLKNMDKLPLVLDWVIGKGTCEIAKRNSTAYECKSEKSDCYDSSIGYRCSCMQGYDGNPYLKDGCQDIDECIDRKPDYRCANDAICQNTEGNYTCICPPDFSGNGTVCNRDNPQRITHNIFFVIGVTAGVAFAIIIVFGWSYTAFQRRKMSKMKKKFFQENGGLVLQKRLTRKEGSSHNNAIKIFTAEELEKATNGFDKDRVVGQGGFGIVYKGYLKDNCIIAVKKSKVIDRNQIEQFINEVLVLSQINHRNVVKLLGCCLETEVPLLVYEFINNGTLSEHLHHKLKASNLSLDIRLRVAAEAAGVLSYLHSAAYPPIIHRDIKSVNILLDKSYTAKVSDFGASRLVPADQTELSTLVQGTLGYLDPEYLQTNELNEKSDVYSFGVVLVELLTGRKALCFERPPEERSLAQYFISSVEKGLLLDILDDNIVYDETNEGKLKNVVMLAQKCLNVKGDERPTMKEVAAELEAGLRLKHLWAQTDRHSEEKESLLPGAQTLRFGCEYSEHSIHVDSITSHVTLPFPGGR</sequence>
<dbReference type="PaxDb" id="4081-Solyc09g015240.1.1"/>
<feature type="domain" description="Protein kinase" evidence="22">
    <location>
        <begin position="1106"/>
        <end position="1388"/>
    </location>
</feature>
<dbReference type="InParanoid" id="A0A3Q7HYW3"/>
<evidence type="ECO:0000256" key="7">
    <source>
        <dbReference type="ARBA" id="ARBA00022729"/>
    </source>
</evidence>
<evidence type="ECO:0000256" key="20">
    <source>
        <dbReference type="SAM" id="Phobius"/>
    </source>
</evidence>
<dbReference type="InterPro" id="IPR045274">
    <property type="entry name" value="WAK-like"/>
</dbReference>
<keyword evidence="2" id="KW-0723">Serine/threonine-protein kinase</keyword>
<comment type="function">
    <text evidence="17">Serine/threonine-protein kinase that may function as a signaling receptor of extracellular matrix component. Binding to pectin may have significance in the control of cell expansion, morphogenesis and development.</text>
</comment>
<dbReference type="PROSITE" id="PS50026">
    <property type="entry name" value="EGF_3"/>
    <property type="match status" value="2"/>
</dbReference>
<dbReference type="Pfam" id="PF12661">
    <property type="entry name" value="hEGF"/>
    <property type="match status" value="1"/>
</dbReference>
<evidence type="ECO:0000256" key="17">
    <source>
        <dbReference type="ARBA" id="ARBA00058961"/>
    </source>
</evidence>
<dbReference type="FunFam" id="3.30.200.20:FF:000043">
    <property type="entry name" value="Wall-associated receptor kinase 2"/>
    <property type="match status" value="2"/>
</dbReference>
<keyword evidence="6 20" id="KW-0812">Transmembrane</keyword>
<dbReference type="InterPro" id="IPR011009">
    <property type="entry name" value="Kinase-like_dom_sf"/>
</dbReference>
<feature type="domain" description="EGF-like" evidence="23">
    <location>
        <begin position="976"/>
        <end position="1018"/>
    </location>
</feature>
<evidence type="ECO:0000256" key="16">
    <source>
        <dbReference type="ARBA" id="ARBA00047951"/>
    </source>
</evidence>
<dbReference type="PANTHER" id="PTHR27005">
    <property type="entry name" value="WALL-ASSOCIATED RECEPTOR KINASE-LIKE 21"/>
    <property type="match status" value="1"/>
</dbReference>
<dbReference type="InterPro" id="IPR000152">
    <property type="entry name" value="EGF-type_Asp/Asn_hydroxyl_site"/>
</dbReference>
<evidence type="ECO:0008006" key="26">
    <source>
        <dbReference type="Google" id="ProtNLM"/>
    </source>
</evidence>
<dbReference type="PROSITE" id="PS00010">
    <property type="entry name" value="ASX_HYDROXYL"/>
    <property type="match status" value="2"/>
</dbReference>
<keyword evidence="4" id="KW-0597">Phosphoprotein</keyword>
<dbReference type="InterPro" id="IPR000742">
    <property type="entry name" value="EGF"/>
</dbReference>
<feature type="transmembrane region" description="Helical" evidence="20">
    <location>
        <begin position="331"/>
        <end position="356"/>
    </location>
</feature>
<evidence type="ECO:0000256" key="14">
    <source>
        <dbReference type="ARBA" id="ARBA00023157"/>
    </source>
</evidence>
<comment type="catalytic activity">
    <reaction evidence="16">
        <text>L-threonyl-[protein] + ATP = O-phospho-L-threonyl-[protein] + ADP + H(+)</text>
        <dbReference type="Rhea" id="RHEA:46608"/>
        <dbReference type="Rhea" id="RHEA-COMP:11060"/>
        <dbReference type="Rhea" id="RHEA-COMP:11605"/>
        <dbReference type="ChEBI" id="CHEBI:15378"/>
        <dbReference type="ChEBI" id="CHEBI:30013"/>
        <dbReference type="ChEBI" id="CHEBI:30616"/>
        <dbReference type="ChEBI" id="CHEBI:61977"/>
        <dbReference type="ChEBI" id="CHEBI:456216"/>
    </reaction>
</comment>
<dbReference type="InterPro" id="IPR024731">
    <property type="entry name" value="NELL2-like_EGF"/>
</dbReference>
<evidence type="ECO:0000313" key="25">
    <source>
        <dbReference type="Proteomes" id="UP000004994"/>
    </source>
</evidence>
<keyword evidence="5" id="KW-0808">Transferase</keyword>
<dbReference type="CDD" id="cd14066">
    <property type="entry name" value="STKc_IRAK"/>
    <property type="match status" value="1"/>
</dbReference>
<keyword evidence="9 19" id="KW-0547">Nucleotide-binding</keyword>
<feature type="domain" description="Protein kinase" evidence="22">
    <location>
        <begin position="408"/>
        <end position="676"/>
    </location>
</feature>
<evidence type="ECO:0000259" key="22">
    <source>
        <dbReference type="PROSITE" id="PS50011"/>
    </source>
</evidence>
<dbReference type="InterPro" id="IPR008271">
    <property type="entry name" value="Ser/Thr_kinase_AS"/>
</dbReference>
<keyword evidence="10" id="KW-0418">Kinase</keyword>
<dbReference type="PANTHER" id="PTHR27005:SF468">
    <property type="entry name" value="OS01G0310500 PROTEIN"/>
    <property type="match status" value="1"/>
</dbReference>
<dbReference type="GO" id="GO:0004674">
    <property type="term" value="F:protein serine/threonine kinase activity"/>
    <property type="evidence" value="ECO:0007669"/>
    <property type="project" value="UniProtKB-KW"/>
</dbReference>
<evidence type="ECO:0000313" key="24">
    <source>
        <dbReference type="EnsemblPlants" id="Solyc09g015240.2.1"/>
    </source>
</evidence>
<evidence type="ECO:0000256" key="8">
    <source>
        <dbReference type="ARBA" id="ARBA00022737"/>
    </source>
</evidence>
<protein>
    <recommendedName>
        <fullName evidence="26">Protein kinase domain-containing protein</fullName>
    </recommendedName>
</protein>
<organism evidence="24">
    <name type="scientific">Solanum lycopersicum</name>
    <name type="common">Tomato</name>
    <name type="synonym">Lycopersicon esculentum</name>
    <dbReference type="NCBI Taxonomy" id="4081"/>
    <lineage>
        <taxon>Eukaryota</taxon>
        <taxon>Viridiplantae</taxon>
        <taxon>Streptophyta</taxon>
        <taxon>Embryophyta</taxon>
        <taxon>Tracheophyta</taxon>
        <taxon>Spermatophyta</taxon>
        <taxon>Magnoliopsida</taxon>
        <taxon>eudicotyledons</taxon>
        <taxon>Gunneridae</taxon>
        <taxon>Pentapetalae</taxon>
        <taxon>asterids</taxon>
        <taxon>lamiids</taxon>
        <taxon>Solanales</taxon>
        <taxon>Solanaceae</taxon>
        <taxon>Solanoideae</taxon>
        <taxon>Solaneae</taxon>
        <taxon>Solanum</taxon>
        <taxon>Solanum subgen. Lycopersicon</taxon>
    </lineage>
</organism>
<comment type="caution">
    <text evidence="18">Lacks conserved residue(s) required for the propagation of feature annotation.</text>
</comment>
<evidence type="ECO:0000256" key="15">
    <source>
        <dbReference type="ARBA" id="ARBA00047558"/>
    </source>
</evidence>
<dbReference type="Gene3D" id="1.10.510.10">
    <property type="entry name" value="Transferase(Phosphotransferase) domain 1"/>
    <property type="match status" value="2"/>
</dbReference>
<evidence type="ECO:0000256" key="6">
    <source>
        <dbReference type="ARBA" id="ARBA00022692"/>
    </source>
</evidence>
<feature type="binding site" evidence="19">
    <location>
        <position position="1135"/>
    </location>
    <ligand>
        <name>ATP</name>
        <dbReference type="ChEBI" id="CHEBI:30616"/>
    </ligand>
</feature>
<evidence type="ECO:0000256" key="18">
    <source>
        <dbReference type="PROSITE-ProRule" id="PRU00076"/>
    </source>
</evidence>
<dbReference type="EnsemblPlants" id="Solyc09g015240.2.1">
    <property type="protein sequence ID" value="Solyc09g015240.2.1"/>
    <property type="gene ID" value="Solyc09g015240.2"/>
</dbReference>
<name>A0A3Q7HYW3_SOLLC</name>
<dbReference type="InterPro" id="IPR001881">
    <property type="entry name" value="EGF-like_Ca-bd_dom"/>
</dbReference>
<evidence type="ECO:0000259" key="23">
    <source>
        <dbReference type="PROSITE" id="PS50026"/>
    </source>
</evidence>
<evidence type="ECO:0000256" key="3">
    <source>
        <dbReference type="ARBA" id="ARBA00022536"/>
    </source>
</evidence>
<dbReference type="InterPro" id="IPR018097">
    <property type="entry name" value="EGF_Ca-bd_CS"/>
</dbReference>
<dbReference type="OMA" id="ANDAICQ"/>
<feature type="signal peptide" evidence="21">
    <location>
        <begin position="1"/>
        <end position="22"/>
    </location>
</feature>
<proteinExistence type="predicted"/>
<keyword evidence="13 20" id="KW-0472">Membrane</keyword>
<evidence type="ECO:0000256" key="4">
    <source>
        <dbReference type="ARBA" id="ARBA00022553"/>
    </source>
</evidence>
<dbReference type="GO" id="GO:0005886">
    <property type="term" value="C:plasma membrane"/>
    <property type="evidence" value="ECO:0000318"/>
    <property type="project" value="GO_Central"/>
</dbReference>
<dbReference type="InterPro" id="IPR013032">
    <property type="entry name" value="EGF-like_CS"/>
</dbReference>
<evidence type="ECO:0000256" key="21">
    <source>
        <dbReference type="SAM" id="SignalP"/>
    </source>
</evidence>
<keyword evidence="11 19" id="KW-0067">ATP-binding</keyword>
<comment type="catalytic activity">
    <reaction evidence="15">
        <text>L-seryl-[protein] + ATP = O-phospho-L-seryl-[protein] + ADP + H(+)</text>
        <dbReference type="Rhea" id="RHEA:17989"/>
        <dbReference type="Rhea" id="RHEA-COMP:9863"/>
        <dbReference type="Rhea" id="RHEA-COMP:11604"/>
        <dbReference type="ChEBI" id="CHEBI:15378"/>
        <dbReference type="ChEBI" id="CHEBI:29999"/>
        <dbReference type="ChEBI" id="CHEBI:30616"/>
        <dbReference type="ChEBI" id="CHEBI:83421"/>
        <dbReference type="ChEBI" id="CHEBI:456216"/>
    </reaction>
</comment>
<evidence type="ECO:0000256" key="19">
    <source>
        <dbReference type="PROSITE-ProRule" id="PRU10141"/>
    </source>
</evidence>
<dbReference type="InterPro" id="IPR017441">
    <property type="entry name" value="Protein_kinase_ATP_BS"/>
</dbReference>
<reference evidence="24" key="2">
    <citation type="submission" date="2019-01" db="UniProtKB">
        <authorList>
            <consortium name="EnsemblPlants"/>
        </authorList>
    </citation>
    <scope>IDENTIFICATION</scope>
    <source>
        <strain evidence="24">cv. Heinz 1706</strain>
    </source>
</reference>
<evidence type="ECO:0000256" key="9">
    <source>
        <dbReference type="ARBA" id="ARBA00022741"/>
    </source>
</evidence>
<dbReference type="GO" id="GO:0005509">
    <property type="term" value="F:calcium ion binding"/>
    <property type="evidence" value="ECO:0007669"/>
    <property type="project" value="InterPro"/>
</dbReference>
<dbReference type="SMART" id="SM00220">
    <property type="entry name" value="S_TKc"/>
    <property type="match status" value="2"/>
</dbReference>
<dbReference type="Gene3D" id="3.30.200.20">
    <property type="entry name" value="Phosphorylase Kinase, domain 1"/>
    <property type="match status" value="2"/>
</dbReference>
<evidence type="ECO:0000256" key="11">
    <source>
        <dbReference type="ARBA" id="ARBA00022840"/>
    </source>
</evidence>
<evidence type="ECO:0000256" key="10">
    <source>
        <dbReference type="ARBA" id="ARBA00022777"/>
    </source>
</evidence>
<dbReference type="CDD" id="cd00054">
    <property type="entry name" value="EGF_CA"/>
    <property type="match status" value="2"/>
</dbReference>
<dbReference type="InterPro" id="IPR000719">
    <property type="entry name" value="Prot_kinase_dom"/>
</dbReference>
<keyword evidence="25" id="KW-1185">Reference proteome</keyword>
<dbReference type="PROSITE" id="PS01187">
    <property type="entry name" value="EGF_CA"/>
    <property type="match status" value="2"/>
</dbReference>
<reference evidence="24" key="1">
    <citation type="journal article" date="2012" name="Nature">
        <title>The tomato genome sequence provides insights into fleshy fruit evolution.</title>
        <authorList>
            <consortium name="Tomato Genome Consortium"/>
        </authorList>
    </citation>
    <scope>NUCLEOTIDE SEQUENCE [LARGE SCALE GENOMIC DNA]</scope>
    <source>
        <strain evidence="24">cv. Heinz 1706</strain>
    </source>
</reference>
<dbReference type="SMART" id="SM00181">
    <property type="entry name" value="EGF"/>
    <property type="match status" value="4"/>
</dbReference>
<dbReference type="SUPFAM" id="SSF56112">
    <property type="entry name" value="Protein kinase-like (PK-like)"/>
    <property type="match status" value="2"/>
</dbReference>
<dbReference type="GO" id="GO:0007166">
    <property type="term" value="P:cell surface receptor signaling pathway"/>
    <property type="evidence" value="ECO:0000318"/>
    <property type="project" value="GO_Central"/>
</dbReference>
<dbReference type="PROSITE" id="PS00107">
    <property type="entry name" value="PROTEIN_KINASE_ATP"/>
    <property type="match status" value="1"/>
</dbReference>
<dbReference type="Pfam" id="PF12947">
    <property type="entry name" value="EGF_3"/>
    <property type="match status" value="2"/>
</dbReference>
<dbReference type="FunFam" id="1.10.510.10:FF:000084">
    <property type="entry name" value="Wall-associated receptor kinase 2"/>
    <property type="match status" value="1"/>
</dbReference>
<accession>A0A3Q7HYW3</accession>
<dbReference type="Pfam" id="PF07714">
    <property type="entry name" value="PK_Tyr_Ser-Thr"/>
    <property type="match status" value="2"/>
</dbReference>
<dbReference type="Gramene" id="Solyc09g015240.2.1">
    <property type="protein sequence ID" value="Solyc09g015240.2.1"/>
    <property type="gene ID" value="Solyc09g015240.2"/>
</dbReference>
<evidence type="ECO:0000256" key="1">
    <source>
        <dbReference type="ARBA" id="ARBA00004479"/>
    </source>
</evidence>
<keyword evidence="3 18" id="KW-0245">EGF-like domain</keyword>
<feature type="domain" description="EGF-like" evidence="23">
    <location>
        <begin position="276"/>
        <end position="320"/>
    </location>
</feature>
<dbReference type="Proteomes" id="UP000004994">
    <property type="component" value="Chromosome 9"/>
</dbReference>
<keyword evidence="7 21" id="KW-0732">Signal</keyword>
<dbReference type="SUPFAM" id="SSF57196">
    <property type="entry name" value="EGF/Laminin"/>
    <property type="match status" value="1"/>
</dbReference>
<evidence type="ECO:0000256" key="13">
    <source>
        <dbReference type="ARBA" id="ARBA00023136"/>
    </source>
</evidence>
<keyword evidence="8" id="KW-0677">Repeat</keyword>
<dbReference type="InterPro" id="IPR001245">
    <property type="entry name" value="Ser-Thr/Tyr_kinase_cat_dom"/>
</dbReference>
<dbReference type="PROSITE" id="PS50011">
    <property type="entry name" value="PROTEIN_KINASE_DOM"/>
    <property type="match status" value="2"/>
</dbReference>
<dbReference type="SMART" id="SM00179">
    <property type="entry name" value="EGF_CA"/>
    <property type="match status" value="3"/>
</dbReference>
<evidence type="ECO:0000256" key="2">
    <source>
        <dbReference type="ARBA" id="ARBA00022527"/>
    </source>
</evidence>
<dbReference type="GO" id="GO:0005524">
    <property type="term" value="F:ATP binding"/>
    <property type="evidence" value="ECO:0007669"/>
    <property type="project" value="UniProtKB-UniRule"/>
</dbReference>
<feature type="transmembrane region" description="Helical" evidence="20">
    <location>
        <begin position="1029"/>
        <end position="1051"/>
    </location>
</feature>
<evidence type="ECO:0000256" key="5">
    <source>
        <dbReference type="ARBA" id="ARBA00022679"/>
    </source>
</evidence>
<keyword evidence="12 20" id="KW-1133">Transmembrane helix</keyword>
<dbReference type="FunFam" id="2.10.25.10:FF:000038">
    <property type="entry name" value="Fibrillin 2"/>
    <property type="match status" value="2"/>
</dbReference>
<dbReference type="FunCoup" id="A0A3Q7HYW3">
    <property type="interactions" value="177"/>
</dbReference>
<dbReference type="PROSITE" id="PS00108">
    <property type="entry name" value="PROTEIN_KINASE_ST"/>
    <property type="match status" value="1"/>
</dbReference>
<keyword evidence="14" id="KW-1015">Disulfide bond</keyword>